<evidence type="ECO:0000313" key="1">
    <source>
        <dbReference type="EMBL" id="CDZ92012.1"/>
    </source>
</evidence>
<evidence type="ECO:0000313" key="2">
    <source>
        <dbReference type="Proteomes" id="UP000042997"/>
    </source>
</evidence>
<dbReference type="eggNOG" id="ENOG50336GT">
    <property type="taxonomic scope" value="Bacteria"/>
</dbReference>
<sequence>MTDAGTGPGDRAPDPGGMDPSGLGLRERIASALAEFVALHEPRTNGDDALGFDYAGVPCAVRVVTLTEGLDVVSLTGILAWDLPLDDALRTRVATAADALQFGSIHLVERDAEADVVLRYSFPATGLDDSPLTTMLLLVLGGAGDARSAVAGTGGSE</sequence>
<accession>A0A098BUY5</accession>
<proteinExistence type="predicted"/>
<gene>
    <name evidence="1" type="ORF">RHRU231_910051</name>
</gene>
<dbReference type="Proteomes" id="UP000042997">
    <property type="component" value="Unassembled WGS sequence"/>
</dbReference>
<name>A0A098BUY5_9NOCA</name>
<organism evidence="1 2">
    <name type="scientific">Rhodococcus ruber</name>
    <dbReference type="NCBI Taxonomy" id="1830"/>
    <lineage>
        <taxon>Bacteria</taxon>
        <taxon>Bacillati</taxon>
        <taxon>Actinomycetota</taxon>
        <taxon>Actinomycetes</taxon>
        <taxon>Mycobacteriales</taxon>
        <taxon>Nocardiaceae</taxon>
        <taxon>Rhodococcus</taxon>
    </lineage>
</organism>
<dbReference type="RefSeq" id="WP_010594268.1">
    <property type="nucleotide sequence ID" value="NZ_CP023714.1"/>
</dbReference>
<dbReference type="AlphaFoldDB" id="A0A098BUY5"/>
<dbReference type="EMBL" id="CCSD01000107">
    <property type="protein sequence ID" value="CDZ92012.1"/>
    <property type="molecule type" value="Genomic_DNA"/>
</dbReference>
<protein>
    <submittedName>
        <fullName evidence="1">Uncharacterized protein</fullName>
    </submittedName>
</protein>
<dbReference type="KEGG" id="rrz:CS378_05625"/>
<dbReference type="OrthoDB" id="4623481at2"/>
<reference evidence="1 2" key="1">
    <citation type="journal article" date="2014" name="Genome Announc.">
        <title>Draft Genome Sequence of Propane- and Butane-Oxidizing Actinobacterium Rhodococcus ruber IEGM 231.</title>
        <authorList>
            <person name="Ivshina I.B."/>
            <person name="Kuyukina M.S."/>
            <person name="Krivoruchko A.V."/>
            <person name="Barbe V."/>
            <person name="Fischer C."/>
        </authorList>
    </citation>
    <scope>NUCLEOTIDE SEQUENCE [LARGE SCALE GENOMIC DNA]</scope>
</reference>